<keyword evidence="6" id="KW-0408">Iron</keyword>
<dbReference type="AlphaFoldDB" id="A0ABC8UB10"/>
<dbReference type="PANTHER" id="PTHR47950:SF49">
    <property type="entry name" value="CYTOCHROME P450"/>
    <property type="match status" value="1"/>
</dbReference>
<dbReference type="GO" id="GO:0016491">
    <property type="term" value="F:oxidoreductase activity"/>
    <property type="evidence" value="ECO:0007669"/>
    <property type="project" value="UniProtKB-KW"/>
</dbReference>
<dbReference type="InterPro" id="IPR036396">
    <property type="entry name" value="Cyt_P450_sf"/>
</dbReference>
<comment type="caution">
    <text evidence="7">The sequence shown here is derived from an EMBL/GenBank/DDBJ whole genome shotgun (WGS) entry which is preliminary data.</text>
</comment>
<keyword evidence="4" id="KW-0479">Metal-binding</keyword>
<evidence type="ECO:0000256" key="1">
    <source>
        <dbReference type="ARBA" id="ARBA00001971"/>
    </source>
</evidence>
<keyword evidence="5" id="KW-0560">Oxidoreductase</keyword>
<name>A0ABC8UB10_9AQUA</name>
<dbReference type="SUPFAM" id="SSF48264">
    <property type="entry name" value="Cytochrome P450"/>
    <property type="match status" value="2"/>
</dbReference>
<sequence>MGKQPHVSLTNFAQTYGPIMSLRLGTQVMVVGSSPAAAVEILKTHDRVLSARYVPDMLHVKSLELNYLSMGWAHECNDGWKYLRTLCRTELFLRRICPGLPMAAKGVPFVLASLIHFFDWSLPHGNDLNELDMTEKFGITLQKEQPLLLIPKARK</sequence>
<comment type="similarity">
    <text evidence="2">Belongs to the cytochrome P450 family.</text>
</comment>
<protein>
    <recommendedName>
        <fullName evidence="9">Cytochrome P450</fullName>
    </recommendedName>
</protein>
<gene>
    <name evidence="7" type="ORF">ILEXP_LOCUS48113</name>
</gene>
<accession>A0ABC8UB10</accession>
<dbReference type="Gene3D" id="1.10.630.10">
    <property type="entry name" value="Cytochrome P450"/>
    <property type="match status" value="2"/>
</dbReference>
<evidence type="ECO:0000256" key="3">
    <source>
        <dbReference type="ARBA" id="ARBA00022617"/>
    </source>
</evidence>
<evidence type="ECO:0000313" key="7">
    <source>
        <dbReference type="EMBL" id="CAK9178198.1"/>
    </source>
</evidence>
<evidence type="ECO:0000256" key="5">
    <source>
        <dbReference type="ARBA" id="ARBA00023002"/>
    </source>
</evidence>
<dbReference type="Pfam" id="PF00067">
    <property type="entry name" value="p450"/>
    <property type="match status" value="1"/>
</dbReference>
<dbReference type="Proteomes" id="UP001642360">
    <property type="component" value="Unassembled WGS sequence"/>
</dbReference>
<evidence type="ECO:0008006" key="9">
    <source>
        <dbReference type="Google" id="ProtNLM"/>
    </source>
</evidence>
<proteinExistence type="inferred from homology"/>
<dbReference type="EMBL" id="CAUOFW020007247">
    <property type="protein sequence ID" value="CAK9178198.1"/>
    <property type="molecule type" value="Genomic_DNA"/>
</dbReference>
<dbReference type="GO" id="GO:0046872">
    <property type="term" value="F:metal ion binding"/>
    <property type="evidence" value="ECO:0007669"/>
    <property type="project" value="UniProtKB-KW"/>
</dbReference>
<evidence type="ECO:0000256" key="2">
    <source>
        <dbReference type="ARBA" id="ARBA00010617"/>
    </source>
</evidence>
<evidence type="ECO:0000256" key="6">
    <source>
        <dbReference type="ARBA" id="ARBA00023004"/>
    </source>
</evidence>
<comment type="cofactor">
    <cofactor evidence="1">
        <name>heme</name>
        <dbReference type="ChEBI" id="CHEBI:30413"/>
    </cofactor>
</comment>
<reference evidence="7 8" key="1">
    <citation type="submission" date="2024-02" db="EMBL/GenBank/DDBJ databases">
        <authorList>
            <person name="Vignale AGUSTIN F."/>
            <person name="Sosa J E."/>
            <person name="Modenutti C."/>
        </authorList>
    </citation>
    <scope>NUCLEOTIDE SEQUENCE [LARGE SCALE GENOMIC DNA]</scope>
</reference>
<evidence type="ECO:0000313" key="8">
    <source>
        <dbReference type="Proteomes" id="UP001642360"/>
    </source>
</evidence>
<evidence type="ECO:0000256" key="4">
    <source>
        <dbReference type="ARBA" id="ARBA00022723"/>
    </source>
</evidence>
<organism evidence="7 8">
    <name type="scientific">Ilex paraguariensis</name>
    <name type="common">yerba mate</name>
    <dbReference type="NCBI Taxonomy" id="185542"/>
    <lineage>
        <taxon>Eukaryota</taxon>
        <taxon>Viridiplantae</taxon>
        <taxon>Streptophyta</taxon>
        <taxon>Embryophyta</taxon>
        <taxon>Tracheophyta</taxon>
        <taxon>Spermatophyta</taxon>
        <taxon>Magnoliopsida</taxon>
        <taxon>eudicotyledons</taxon>
        <taxon>Gunneridae</taxon>
        <taxon>Pentapetalae</taxon>
        <taxon>asterids</taxon>
        <taxon>campanulids</taxon>
        <taxon>Aquifoliales</taxon>
        <taxon>Aquifoliaceae</taxon>
        <taxon>Ilex</taxon>
    </lineage>
</organism>
<dbReference type="PANTHER" id="PTHR47950">
    <property type="entry name" value="CYTOCHROME P450, FAMILY 76, SUBFAMILY C, POLYPEPTIDE 5-RELATED"/>
    <property type="match status" value="1"/>
</dbReference>
<keyword evidence="3" id="KW-0349">Heme</keyword>
<keyword evidence="8" id="KW-1185">Reference proteome</keyword>
<dbReference type="InterPro" id="IPR001128">
    <property type="entry name" value="Cyt_P450"/>
</dbReference>